<comment type="pathway">
    <text evidence="7 8">Cell wall biogenesis; peptidoglycan biosynthesis.</text>
</comment>
<evidence type="ECO:0000313" key="13">
    <source>
        <dbReference type="Proteomes" id="UP000324298"/>
    </source>
</evidence>
<feature type="binding site" evidence="7">
    <location>
        <position position="185"/>
    </location>
    <ligand>
        <name>UDP-N-acetyl-alpha-D-muramoyl-L-alanyl-D-glutamate</name>
        <dbReference type="ChEBI" id="CHEBI:83900"/>
    </ligand>
</feature>
<comment type="function">
    <text evidence="7">Catalyzes the addition of meso-diaminopimelic acid to the nucleotide precursor UDP-N-acetylmuramoyl-L-alanyl-D-glutamate (UMAG) in the biosynthesis of bacterial cell-wall peptidoglycan.</text>
</comment>
<dbReference type="Gene3D" id="3.40.1190.10">
    <property type="entry name" value="Mur-like, catalytic domain"/>
    <property type="match status" value="1"/>
</dbReference>
<dbReference type="GO" id="GO:0005737">
    <property type="term" value="C:cytoplasm"/>
    <property type="evidence" value="ECO:0007669"/>
    <property type="project" value="UniProtKB-SubCell"/>
</dbReference>
<dbReference type="Proteomes" id="UP000324298">
    <property type="component" value="Unassembled WGS sequence"/>
</dbReference>
<dbReference type="GO" id="GO:0009252">
    <property type="term" value="P:peptidoglycan biosynthetic process"/>
    <property type="evidence" value="ECO:0007669"/>
    <property type="project" value="UniProtKB-UniRule"/>
</dbReference>
<keyword evidence="3 7" id="KW-0133">Cell shape</keyword>
<protein>
    <recommendedName>
        <fullName evidence="7">UDP-N-acetylmuramoyl-L-alanyl-D-glutamate--2,6-diaminopimelate ligase</fullName>
        <ecNumber evidence="7">6.3.2.13</ecNumber>
    </recommendedName>
    <alternativeName>
        <fullName evidence="7">Meso-A2pm-adding enzyme</fullName>
    </alternativeName>
    <alternativeName>
        <fullName evidence="7">Meso-diaminopimelate-adding enzyme</fullName>
    </alternativeName>
    <alternativeName>
        <fullName evidence="7">UDP-MurNAc-L-Ala-D-Glu:meso-diaminopimelate ligase</fullName>
    </alternativeName>
    <alternativeName>
        <fullName evidence="7">UDP-MurNAc-tripeptide synthetase</fullName>
    </alternativeName>
    <alternativeName>
        <fullName evidence="7">UDP-N-acetylmuramyl-tripeptide synthetase</fullName>
    </alternativeName>
</protein>
<dbReference type="UniPathway" id="UPA00219"/>
<feature type="binding site" evidence="7">
    <location>
        <position position="187"/>
    </location>
    <ligand>
        <name>UDP-N-acetyl-alpha-D-muramoyl-L-alanyl-D-glutamate</name>
        <dbReference type="ChEBI" id="CHEBI:83900"/>
    </ligand>
</feature>
<evidence type="ECO:0000259" key="11">
    <source>
        <dbReference type="Pfam" id="PF08245"/>
    </source>
</evidence>
<evidence type="ECO:0000256" key="7">
    <source>
        <dbReference type="HAMAP-Rule" id="MF_00208"/>
    </source>
</evidence>
<dbReference type="GO" id="GO:0008360">
    <property type="term" value="P:regulation of cell shape"/>
    <property type="evidence" value="ECO:0007669"/>
    <property type="project" value="UniProtKB-KW"/>
</dbReference>
<dbReference type="GO" id="GO:0051301">
    <property type="term" value="P:cell division"/>
    <property type="evidence" value="ECO:0007669"/>
    <property type="project" value="UniProtKB-KW"/>
</dbReference>
<accession>A0A5A9XI81</accession>
<evidence type="ECO:0000256" key="4">
    <source>
        <dbReference type="ARBA" id="ARBA00022984"/>
    </source>
</evidence>
<evidence type="ECO:0000259" key="10">
    <source>
        <dbReference type="Pfam" id="PF02875"/>
    </source>
</evidence>
<name>A0A5A9XI81_9BACT</name>
<feature type="binding site" evidence="7">
    <location>
        <position position="385"/>
    </location>
    <ligand>
        <name>meso-2,6-diaminopimelate</name>
        <dbReference type="ChEBI" id="CHEBI:57791"/>
    </ligand>
</feature>
<feature type="domain" description="Mur ligase C-terminal" evidence="10">
    <location>
        <begin position="336"/>
        <end position="480"/>
    </location>
</feature>
<dbReference type="OrthoDB" id="9800958at2"/>
<dbReference type="InterPro" id="IPR000713">
    <property type="entry name" value="Mur_ligase_N"/>
</dbReference>
<dbReference type="GO" id="GO:0005524">
    <property type="term" value="F:ATP binding"/>
    <property type="evidence" value="ECO:0007669"/>
    <property type="project" value="UniProtKB-UniRule"/>
</dbReference>
<keyword evidence="7 12" id="KW-0436">Ligase</keyword>
<evidence type="ECO:0000256" key="2">
    <source>
        <dbReference type="ARBA" id="ARBA00022618"/>
    </source>
</evidence>
<feature type="binding site" evidence="7">
    <location>
        <begin position="409"/>
        <end position="412"/>
    </location>
    <ligand>
        <name>meso-2,6-diaminopimelate</name>
        <dbReference type="ChEBI" id="CHEBI:57791"/>
    </ligand>
</feature>
<comment type="PTM">
    <text evidence="7">Carboxylation is probably crucial for Mg(2+) binding and, consequently, for the gamma-phosphate positioning of ATP.</text>
</comment>
<dbReference type="InterPro" id="IPR035911">
    <property type="entry name" value="MurE/MurF_N"/>
</dbReference>
<dbReference type="Gene3D" id="3.40.1390.10">
    <property type="entry name" value="MurE/MurF, N-terminal domain"/>
    <property type="match status" value="1"/>
</dbReference>
<dbReference type="InterPro" id="IPR013221">
    <property type="entry name" value="Mur_ligase_cen"/>
</dbReference>
<sequence length="509" mass="54151">MKLAHILAPIPYAELHGSEAIEITALSCDSRQIKPGTLFFALRGTAADGHRFIRQAVQDGAAAVVLEDAACAPADCTWIRVTDGRAAMARMAAAFYGNPTADRPLIGITGTNGKTTTTYLIEAILAAAGLPAAVLGTISYRFGATTIEASRTTPESTELQAAFRQLADAGAQAFVMEVSSHALEQKRADGCHFDVGIFSNLTRDHLDYHGTMEEYLHAKQRLFAELLQPTAAKPSRRAAINMDDSYGARVADTAACPVIGYGIDYPGDVRPVEVAITVNGISGTIRTPAGEFRFASKLLGRFNLSNILAAVAAGVALDLPLTAIKAGIEGHATVPGRLERVGNTFGITCLVDYAHTGDALYNVLATLKEIATGRLITVFGCGGDRDPGKRPIMGKIAAEMSDLAIATSDNPRTEDPLAILAQVKEGITPLGIREYTPEELTARPALDEKGFVMLENRRAAIRLATRLARPGDILLLAGKGHEDYQIIGTTKHHFDDREEAAAAFGEKTA</sequence>
<evidence type="ECO:0000259" key="9">
    <source>
        <dbReference type="Pfam" id="PF01225"/>
    </source>
</evidence>
<evidence type="ECO:0000313" key="12">
    <source>
        <dbReference type="EMBL" id="KAA0892215.1"/>
    </source>
</evidence>
<feature type="binding site" evidence="7">
    <location>
        <position position="30"/>
    </location>
    <ligand>
        <name>UDP-N-acetyl-alpha-D-muramoyl-L-alanyl-D-glutamate</name>
        <dbReference type="ChEBI" id="CHEBI:83900"/>
    </ligand>
</feature>
<dbReference type="HAMAP" id="MF_00208">
    <property type="entry name" value="MurE"/>
    <property type="match status" value="1"/>
</dbReference>
<feature type="binding site" evidence="7">
    <location>
        <position position="478"/>
    </location>
    <ligand>
        <name>meso-2,6-diaminopimelate</name>
        <dbReference type="ChEBI" id="CHEBI:57791"/>
    </ligand>
</feature>
<comment type="catalytic activity">
    <reaction evidence="7">
        <text>UDP-N-acetyl-alpha-D-muramoyl-L-alanyl-D-glutamate + meso-2,6-diaminopimelate + ATP = UDP-N-acetyl-alpha-D-muramoyl-L-alanyl-gamma-D-glutamyl-meso-2,6-diaminopimelate + ADP + phosphate + H(+)</text>
        <dbReference type="Rhea" id="RHEA:23676"/>
        <dbReference type="ChEBI" id="CHEBI:15378"/>
        <dbReference type="ChEBI" id="CHEBI:30616"/>
        <dbReference type="ChEBI" id="CHEBI:43474"/>
        <dbReference type="ChEBI" id="CHEBI:57791"/>
        <dbReference type="ChEBI" id="CHEBI:83900"/>
        <dbReference type="ChEBI" id="CHEBI:83905"/>
        <dbReference type="ChEBI" id="CHEBI:456216"/>
        <dbReference type="EC" id="6.3.2.13"/>
    </reaction>
</comment>
<keyword evidence="6 7" id="KW-0961">Cell wall biogenesis/degradation</keyword>
<dbReference type="RefSeq" id="WP_149307152.1">
    <property type="nucleotide sequence ID" value="NZ_SRSD01000004.1"/>
</dbReference>
<keyword evidence="5 7" id="KW-0131">Cell cycle</keyword>
<comment type="caution">
    <text evidence="7">Lacks conserved residue(s) required for the propagation of feature annotation.</text>
</comment>
<feature type="short sequence motif" description="Meso-diaminopimelate recognition motif" evidence="7">
    <location>
        <begin position="409"/>
        <end position="412"/>
    </location>
</feature>
<gene>
    <name evidence="7" type="primary">murE</name>
    <name evidence="12" type="ORF">ET418_08430</name>
</gene>
<keyword evidence="7" id="KW-0963">Cytoplasm</keyword>
<dbReference type="Pfam" id="PF08245">
    <property type="entry name" value="Mur_ligase_M"/>
    <property type="match status" value="1"/>
</dbReference>
<dbReference type="SUPFAM" id="SSF63418">
    <property type="entry name" value="MurE/MurF N-terminal domain"/>
    <property type="match status" value="1"/>
</dbReference>
<comment type="cofactor">
    <cofactor evidence="7">
        <name>Mg(2+)</name>
        <dbReference type="ChEBI" id="CHEBI:18420"/>
    </cofactor>
</comment>
<dbReference type="Pfam" id="PF02875">
    <property type="entry name" value="Mur_ligase_C"/>
    <property type="match status" value="1"/>
</dbReference>
<keyword evidence="7" id="KW-0460">Magnesium</keyword>
<feature type="binding site" evidence="7">
    <location>
        <position position="482"/>
    </location>
    <ligand>
        <name>meso-2,6-diaminopimelate</name>
        <dbReference type="ChEBI" id="CHEBI:57791"/>
    </ligand>
</feature>
<evidence type="ECO:0000256" key="5">
    <source>
        <dbReference type="ARBA" id="ARBA00023306"/>
    </source>
</evidence>
<feature type="domain" description="Mur ligase N-terminal catalytic" evidence="9">
    <location>
        <begin position="22"/>
        <end position="96"/>
    </location>
</feature>
<feature type="domain" description="Mur ligase central" evidence="11">
    <location>
        <begin position="108"/>
        <end position="313"/>
    </location>
</feature>
<comment type="caution">
    <text evidence="12">The sequence shown here is derived from an EMBL/GenBank/DDBJ whole genome shotgun (WGS) entry which is preliminary data.</text>
</comment>
<dbReference type="InterPro" id="IPR036565">
    <property type="entry name" value="Mur-like_cat_sf"/>
</dbReference>
<dbReference type="InterPro" id="IPR005761">
    <property type="entry name" value="UDP-N-AcMur-Glu-dNH2Pim_ligase"/>
</dbReference>
<keyword evidence="4 7" id="KW-0573">Peptidoglycan synthesis</keyword>
<dbReference type="InterPro" id="IPR036615">
    <property type="entry name" value="Mur_ligase_C_dom_sf"/>
</dbReference>
<comment type="subcellular location">
    <subcellularLocation>
        <location evidence="7 8">Cytoplasm</location>
    </subcellularLocation>
</comment>
<evidence type="ECO:0000256" key="1">
    <source>
        <dbReference type="ARBA" id="ARBA00005898"/>
    </source>
</evidence>
<evidence type="ECO:0000256" key="8">
    <source>
        <dbReference type="RuleBase" id="RU004135"/>
    </source>
</evidence>
<evidence type="ECO:0000256" key="3">
    <source>
        <dbReference type="ARBA" id="ARBA00022960"/>
    </source>
</evidence>
<dbReference type="GO" id="GO:0008765">
    <property type="term" value="F:UDP-N-acetylmuramoylalanyl-D-glutamate-2,6-diaminopimelate ligase activity"/>
    <property type="evidence" value="ECO:0007669"/>
    <property type="project" value="UniProtKB-UniRule"/>
</dbReference>
<feature type="modified residue" description="N6-carboxylysine" evidence="7">
    <location>
        <position position="219"/>
    </location>
</feature>
<proteinExistence type="inferred from homology"/>
<dbReference type="GO" id="GO:0000287">
    <property type="term" value="F:magnesium ion binding"/>
    <property type="evidence" value="ECO:0007669"/>
    <property type="project" value="UniProtKB-UniRule"/>
</dbReference>
<comment type="similarity">
    <text evidence="1 7">Belongs to the MurCDEF family. MurE subfamily.</text>
</comment>
<dbReference type="AlphaFoldDB" id="A0A5A9XI81"/>
<dbReference type="NCBIfam" id="NF001126">
    <property type="entry name" value="PRK00139.1-4"/>
    <property type="match status" value="1"/>
</dbReference>
<keyword evidence="7" id="KW-0067">ATP-binding</keyword>
<dbReference type="GO" id="GO:0071555">
    <property type="term" value="P:cell wall organization"/>
    <property type="evidence" value="ECO:0007669"/>
    <property type="project" value="UniProtKB-KW"/>
</dbReference>
<organism evidence="12 13">
    <name type="scientific">Oryzomonas rubra</name>
    <dbReference type="NCBI Taxonomy" id="2509454"/>
    <lineage>
        <taxon>Bacteria</taxon>
        <taxon>Pseudomonadati</taxon>
        <taxon>Thermodesulfobacteriota</taxon>
        <taxon>Desulfuromonadia</taxon>
        <taxon>Geobacterales</taxon>
        <taxon>Geobacteraceae</taxon>
        <taxon>Oryzomonas</taxon>
    </lineage>
</organism>
<dbReference type="EC" id="6.3.2.13" evidence="7"/>
<keyword evidence="13" id="KW-1185">Reference proteome</keyword>
<dbReference type="NCBIfam" id="NF001124">
    <property type="entry name" value="PRK00139.1-2"/>
    <property type="match status" value="1"/>
</dbReference>
<keyword evidence="2 7" id="KW-0132">Cell division</keyword>
<feature type="binding site" evidence="7">
    <location>
        <position position="179"/>
    </location>
    <ligand>
        <name>UDP-N-acetyl-alpha-D-muramoyl-L-alanyl-D-glutamate</name>
        <dbReference type="ChEBI" id="CHEBI:83900"/>
    </ligand>
</feature>
<dbReference type="PANTHER" id="PTHR23135:SF4">
    <property type="entry name" value="UDP-N-ACETYLMURAMOYL-L-ALANYL-D-GLUTAMATE--2,6-DIAMINOPIMELATE LIGASE MURE HOMOLOG, CHLOROPLASTIC"/>
    <property type="match status" value="1"/>
</dbReference>
<feature type="binding site" evidence="7">
    <location>
        <begin position="110"/>
        <end position="116"/>
    </location>
    <ligand>
        <name>ATP</name>
        <dbReference type="ChEBI" id="CHEBI:30616"/>
    </ligand>
</feature>
<keyword evidence="7" id="KW-0547">Nucleotide-binding</keyword>
<reference evidence="12 13" key="1">
    <citation type="submission" date="2019-04" db="EMBL/GenBank/DDBJ databases">
        <title>Geobacter ruber sp. nov., ferric-reducing bacteria isolated from paddy soil.</title>
        <authorList>
            <person name="Xu Z."/>
            <person name="Masuda Y."/>
            <person name="Itoh H."/>
            <person name="Senoo K."/>
        </authorList>
    </citation>
    <scope>NUCLEOTIDE SEQUENCE [LARGE SCALE GENOMIC DNA]</scope>
    <source>
        <strain evidence="12 13">Red88</strain>
    </source>
</reference>
<dbReference type="SUPFAM" id="SSF53623">
    <property type="entry name" value="MurD-like peptide ligases, catalytic domain"/>
    <property type="match status" value="1"/>
</dbReference>
<dbReference type="InterPro" id="IPR004101">
    <property type="entry name" value="Mur_ligase_C"/>
</dbReference>
<dbReference type="SUPFAM" id="SSF53244">
    <property type="entry name" value="MurD-like peptide ligases, peptide-binding domain"/>
    <property type="match status" value="1"/>
</dbReference>
<dbReference type="PANTHER" id="PTHR23135">
    <property type="entry name" value="MUR LIGASE FAMILY MEMBER"/>
    <property type="match status" value="1"/>
</dbReference>
<dbReference type="NCBIfam" id="TIGR01085">
    <property type="entry name" value="murE"/>
    <property type="match status" value="1"/>
</dbReference>
<dbReference type="Pfam" id="PF01225">
    <property type="entry name" value="Mur_ligase"/>
    <property type="match status" value="1"/>
</dbReference>
<feature type="binding site" evidence="7">
    <location>
        <begin position="152"/>
        <end position="153"/>
    </location>
    <ligand>
        <name>UDP-N-acetyl-alpha-D-muramoyl-L-alanyl-D-glutamate</name>
        <dbReference type="ChEBI" id="CHEBI:83900"/>
    </ligand>
</feature>
<evidence type="ECO:0000256" key="6">
    <source>
        <dbReference type="ARBA" id="ARBA00023316"/>
    </source>
</evidence>
<dbReference type="EMBL" id="SRSD01000004">
    <property type="protein sequence ID" value="KAA0892215.1"/>
    <property type="molecule type" value="Genomic_DNA"/>
</dbReference>
<dbReference type="Gene3D" id="3.90.190.20">
    <property type="entry name" value="Mur ligase, C-terminal domain"/>
    <property type="match status" value="1"/>
</dbReference>